<feature type="compositionally biased region" description="Basic and acidic residues" evidence="1">
    <location>
        <begin position="1"/>
        <end position="11"/>
    </location>
</feature>
<feature type="compositionally biased region" description="Basic and acidic residues" evidence="1">
    <location>
        <begin position="185"/>
        <end position="197"/>
    </location>
</feature>
<name>A0A5J4QB33_9EUKA</name>
<feature type="compositionally biased region" description="Basic and acidic residues" evidence="1">
    <location>
        <begin position="162"/>
        <end position="178"/>
    </location>
</feature>
<organism evidence="2 3">
    <name type="scientific">Streblomastix strix</name>
    <dbReference type="NCBI Taxonomy" id="222440"/>
    <lineage>
        <taxon>Eukaryota</taxon>
        <taxon>Metamonada</taxon>
        <taxon>Preaxostyla</taxon>
        <taxon>Oxymonadida</taxon>
        <taxon>Streblomastigidae</taxon>
        <taxon>Streblomastix</taxon>
    </lineage>
</organism>
<dbReference type="AlphaFoldDB" id="A0A5J4QB33"/>
<feature type="region of interest" description="Disordered" evidence="1">
    <location>
        <begin position="1"/>
        <end position="102"/>
    </location>
</feature>
<feature type="compositionally biased region" description="Polar residues" evidence="1">
    <location>
        <begin position="14"/>
        <end position="29"/>
    </location>
</feature>
<evidence type="ECO:0000256" key="1">
    <source>
        <dbReference type="SAM" id="MobiDB-lite"/>
    </source>
</evidence>
<feature type="compositionally biased region" description="Polar residues" evidence="1">
    <location>
        <begin position="36"/>
        <end position="45"/>
    </location>
</feature>
<feature type="region of interest" description="Disordered" evidence="1">
    <location>
        <begin position="148"/>
        <end position="197"/>
    </location>
</feature>
<protein>
    <submittedName>
        <fullName evidence="2">Uncharacterized protein</fullName>
    </submittedName>
</protein>
<dbReference type="Proteomes" id="UP000324800">
    <property type="component" value="Unassembled WGS sequence"/>
</dbReference>
<proteinExistence type="predicted"/>
<gene>
    <name evidence="2" type="ORF">EZS28_054842</name>
</gene>
<feature type="compositionally biased region" description="Basic and acidic residues" evidence="1">
    <location>
        <begin position="46"/>
        <end position="74"/>
    </location>
</feature>
<sequence>MDKFERDRDDDGIQPNTFNRNRLNASNTPQDRRWESQSQRPGSQTDRNRGDIDREKDRLQERSIDLERGLKRNDTSAQKQLPHQLKRSSTFTQGSRDNLMNPKQDVKYMGMTKEQLDLEFDNREKEISKREKELFTWEELLDSREKVIQDKGGSGSGFNNEEIERRVREISDQKDREIQVANQKVDSEQKEKKRIEE</sequence>
<comment type="caution">
    <text evidence="2">The sequence shown here is derived from an EMBL/GenBank/DDBJ whole genome shotgun (WGS) entry which is preliminary data.</text>
</comment>
<evidence type="ECO:0000313" key="3">
    <source>
        <dbReference type="Proteomes" id="UP000324800"/>
    </source>
</evidence>
<evidence type="ECO:0000313" key="2">
    <source>
        <dbReference type="EMBL" id="KAA6319246.1"/>
    </source>
</evidence>
<dbReference type="EMBL" id="SNRW01045953">
    <property type="protein sequence ID" value="KAA6319246.1"/>
    <property type="molecule type" value="Genomic_DNA"/>
</dbReference>
<accession>A0A5J4QB33</accession>
<feature type="compositionally biased region" description="Polar residues" evidence="1">
    <location>
        <begin position="75"/>
        <end position="98"/>
    </location>
</feature>
<reference evidence="2 3" key="1">
    <citation type="submission" date="2019-03" db="EMBL/GenBank/DDBJ databases">
        <title>Single cell metagenomics reveals metabolic interactions within the superorganism composed of flagellate Streblomastix strix and complex community of Bacteroidetes bacteria on its surface.</title>
        <authorList>
            <person name="Treitli S.C."/>
            <person name="Kolisko M."/>
            <person name="Husnik F."/>
            <person name="Keeling P."/>
            <person name="Hampl V."/>
        </authorList>
    </citation>
    <scope>NUCLEOTIDE SEQUENCE [LARGE SCALE GENOMIC DNA]</scope>
    <source>
        <strain evidence="2">ST1C</strain>
    </source>
</reference>
<feature type="non-terminal residue" evidence="2">
    <location>
        <position position="197"/>
    </location>
</feature>